<dbReference type="AlphaFoldDB" id="A0A6C0K7L5"/>
<dbReference type="EMBL" id="MN740820">
    <property type="protein sequence ID" value="QHU13433.1"/>
    <property type="molecule type" value="Genomic_DNA"/>
</dbReference>
<proteinExistence type="predicted"/>
<accession>A0A6C0K7L5</accession>
<name>A0A6C0K7L5_9ZZZZ</name>
<sequence>MNATIEASSKTAYHTVANAEFTGVYVRKVYDFPNNQGENRIGSAGNYHLFISYADKVYVEVKDVGEIVMPYDTLKKNKQLDYYYNLSHKLTYDKHLVYQHLQYSCDYHIRYQINDDAVYPDEERWWGITTAFLETTIDTQVAKIVDNEAICYYKINPYDLENWDCSTTEDIEAFLENYMTIQDEDFDRMCPIYNRVVGAYQENWMTKELNEIEKEGKELAAFFEDKKNVVALSMLSDSNAVENGDVLAILYNILVSPSGHQKYKGISELENCGRLESVAQIMEA</sequence>
<evidence type="ECO:0000313" key="1">
    <source>
        <dbReference type="EMBL" id="QHU13433.1"/>
    </source>
</evidence>
<reference evidence="1" key="1">
    <citation type="journal article" date="2020" name="Nature">
        <title>Giant virus diversity and host interactions through global metagenomics.</title>
        <authorList>
            <person name="Schulz F."/>
            <person name="Roux S."/>
            <person name="Paez-Espino D."/>
            <person name="Jungbluth S."/>
            <person name="Walsh D.A."/>
            <person name="Denef V.J."/>
            <person name="McMahon K.D."/>
            <person name="Konstantinidis K.T."/>
            <person name="Eloe-Fadrosh E.A."/>
            <person name="Kyrpides N.C."/>
            <person name="Woyke T."/>
        </authorList>
    </citation>
    <scope>NUCLEOTIDE SEQUENCE</scope>
    <source>
        <strain evidence="1">GVMAG-S-1101178-73</strain>
    </source>
</reference>
<protein>
    <submittedName>
        <fullName evidence="1">Uncharacterized protein</fullName>
    </submittedName>
</protein>
<organism evidence="1">
    <name type="scientific">viral metagenome</name>
    <dbReference type="NCBI Taxonomy" id="1070528"/>
    <lineage>
        <taxon>unclassified sequences</taxon>
        <taxon>metagenomes</taxon>
        <taxon>organismal metagenomes</taxon>
    </lineage>
</organism>